<dbReference type="Proteomes" id="UP001303046">
    <property type="component" value="Unassembled WGS sequence"/>
</dbReference>
<dbReference type="EMBL" id="JAVFWL010000006">
    <property type="protein sequence ID" value="KAK6762346.1"/>
    <property type="molecule type" value="Genomic_DNA"/>
</dbReference>
<dbReference type="SUPFAM" id="SSF50630">
    <property type="entry name" value="Acid proteases"/>
    <property type="match status" value="1"/>
</dbReference>
<organism evidence="7 8">
    <name type="scientific">Necator americanus</name>
    <name type="common">Human hookworm</name>
    <dbReference type="NCBI Taxonomy" id="51031"/>
    <lineage>
        <taxon>Eukaryota</taxon>
        <taxon>Metazoa</taxon>
        <taxon>Ecdysozoa</taxon>
        <taxon>Nematoda</taxon>
        <taxon>Chromadorea</taxon>
        <taxon>Rhabditida</taxon>
        <taxon>Rhabditina</taxon>
        <taxon>Rhabditomorpha</taxon>
        <taxon>Strongyloidea</taxon>
        <taxon>Ancylostomatidae</taxon>
        <taxon>Bunostominae</taxon>
        <taxon>Necator</taxon>
    </lineage>
</organism>
<accession>A0ABR1EKD3</accession>
<protein>
    <recommendedName>
        <fullName evidence="6">DUF7083 domain-containing protein</fullName>
    </recommendedName>
</protein>
<sequence length="532" mass="59838">MDYETLRTILKAQTKAQQQMFTELMKRMGKMASASDPAVPTAPVATVEFVTNSLSTLEPPEFVYDPENGCTIEVWYNRYEDVISKDGATLDDAAKARLIVSKLDAVTYARFTKHILPKRACDVPLTDTVAVLKELFGHNVSVFTGRYAFLKTQRKEGRLRDYTGLVNQRHVMAELNDVTPEQMKCLVWICGLVALQDADVRARALRKMEDNPQTTLKELAAEVQHFLDIRQDATLLERSSVPHVNIVDSQKSRNCFRCGANHWSRDCSFVNNRCHDCRHSGHKRGFCKNFPEKKKRIAKQKRKSANTVTIASTRADVAVNRIYRRVQIDGKTVRMRLDTGAGVTLLSTADWTAMGRPKLQSPHLTLKSTNNEPINVRGCYECNFIIDGHRRYGTCHVADTPSLLGLDWMAQHEPLFCHLRKGSICNISSRTLSTLNSSLATHLRKKFPAVFAPGLGCCTKSKVELALKPKSKPVFLKARPVPYAAIPRISTEIDRLVSIHVLELITQNGQHPSSSFRRKMDRSASAQTTQPD</sequence>
<evidence type="ECO:0000256" key="3">
    <source>
        <dbReference type="ARBA" id="ARBA00022722"/>
    </source>
</evidence>
<keyword evidence="2" id="KW-0548">Nucleotidyltransferase</keyword>
<evidence type="ECO:0000259" key="6">
    <source>
        <dbReference type="Pfam" id="PF23309"/>
    </source>
</evidence>
<dbReference type="PANTHER" id="PTHR37984:SF5">
    <property type="entry name" value="PROTEIN NYNRIN-LIKE"/>
    <property type="match status" value="1"/>
</dbReference>
<evidence type="ECO:0000256" key="4">
    <source>
        <dbReference type="ARBA" id="ARBA00022759"/>
    </source>
</evidence>
<proteinExistence type="predicted"/>
<keyword evidence="3" id="KW-0540">Nuclease</keyword>
<gene>
    <name evidence="7" type="primary">Necator_chrX.g23330</name>
    <name evidence="7" type="ORF">RB195_023167</name>
</gene>
<evidence type="ECO:0000313" key="8">
    <source>
        <dbReference type="Proteomes" id="UP001303046"/>
    </source>
</evidence>
<keyword evidence="4" id="KW-0378">Hydrolase</keyword>
<evidence type="ECO:0000256" key="2">
    <source>
        <dbReference type="ARBA" id="ARBA00022695"/>
    </source>
</evidence>
<comment type="caution">
    <text evidence="7">The sequence shown here is derived from an EMBL/GenBank/DDBJ whole genome shotgun (WGS) entry which is preliminary data.</text>
</comment>
<feature type="region of interest" description="Disordered" evidence="5">
    <location>
        <begin position="510"/>
        <end position="532"/>
    </location>
</feature>
<dbReference type="InterPro" id="IPR055510">
    <property type="entry name" value="DUF7083"/>
</dbReference>
<evidence type="ECO:0000313" key="7">
    <source>
        <dbReference type="EMBL" id="KAK6762346.1"/>
    </source>
</evidence>
<dbReference type="PANTHER" id="PTHR37984">
    <property type="entry name" value="PROTEIN CBG26694"/>
    <property type="match status" value="1"/>
</dbReference>
<dbReference type="Pfam" id="PF23309">
    <property type="entry name" value="DUF7083"/>
    <property type="match status" value="1"/>
</dbReference>
<dbReference type="InterPro" id="IPR050951">
    <property type="entry name" value="Retrovirus_Pol_polyprotein"/>
</dbReference>
<dbReference type="Gene3D" id="2.40.70.10">
    <property type="entry name" value="Acid Proteases"/>
    <property type="match status" value="1"/>
</dbReference>
<name>A0ABR1EKD3_NECAM</name>
<reference evidence="7 8" key="1">
    <citation type="submission" date="2023-08" db="EMBL/GenBank/DDBJ databases">
        <title>A Necator americanus chromosomal reference genome.</title>
        <authorList>
            <person name="Ilik V."/>
            <person name="Petrzelkova K.J."/>
            <person name="Pardy F."/>
            <person name="Fuh T."/>
            <person name="Niatou-Singa F.S."/>
            <person name="Gouil Q."/>
            <person name="Baker L."/>
            <person name="Ritchie M.E."/>
            <person name="Jex A.R."/>
            <person name="Gazzola D."/>
            <person name="Li H."/>
            <person name="Toshio Fujiwara R."/>
            <person name="Zhan B."/>
            <person name="Aroian R.V."/>
            <person name="Pafco B."/>
            <person name="Schwarz E.M."/>
        </authorList>
    </citation>
    <scope>NUCLEOTIDE SEQUENCE [LARGE SCALE GENOMIC DNA]</scope>
    <source>
        <strain evidence="7 8">Aroian</strain>
        <tissue evidence="7">Whole animal</tissue>
    </source>
</reference>
<keyword evidence="4" id="KW-0255">Endonuclease</keyword>
<keyword evidence="1" id="KW-0808">Transferase</keyword>
<feature type="domain" description="DUF7083" evidence="6">
    <location>
        <begin position="60"/>
        <end position="139"/>
    </location>
</feature>
<dbReference type="InterPro" id="IPR021109">
    <property type="entry name" value="Peptidase_aspartic_dom_sf"/>
</dbReference>
<evidence type="ECO:0000256" key="5">
    <source>
        <dbReference type="SAM" id="MobiDB-lite"/>
    </source>
</evidence>
<evidence type="ECO:0000256" key="1">
    <source>
        <dbReference type="ARBA" id="ARBA00022679"/>
    </source>
</evidence>
<keyword evidence="8" id="KW-1185">Reference proteome</keyword>